<comment type="catalytic activity">
    <reaction evidence="6">
        <text>5-hydroxy-(6E,8Z,11Z,14Z)-eicosatetraenoate + ATP + CoA = 5-hydroxy-(6E,8Z,11Z,14Z)-eicosatetraenoyl-CoA + AMP + diphosphate</text>
        <dbReference type="Rhea" id="RHEA:52108"/>
        <dbReference type="ChEBI" id="CHEBI:30616"/>
        <dbReference type="ChEBI" id="CHEBI:33019"/>
        <dbReference type="ChEBI" id="CHEBI:57287"/>
        <dbReference type="ChEBI" id="CHEBI:65341"/>
        <dbReference type="ChEBI" id="CHEBI:136407"/>
        <dbReference type="ChEBI" id="CHEBI:456215"/>
    </reaction>
    <physiologicalReaction direction="left-to-right" evidence="6">
        <dbReference type="Rhea" id="RHEA:52109"/>
    </physiologicalReaction>
</comment>
<comment type="similarity">
    <text evidence="1 13">Belongs to the ATP-dependent AMP-binding enzyme family.</text>
</comment>
<evidence type="ECO:0000256" key="9">
    <source>
        <dbReference type="ARBA" id="ARBA00024532"/>
    </source>
</evidence>
<dbReference type="PROSITE" id="PS00455">
    <property type="entry name" value="AMP_BINDING"/>
    <property type="match status" value="1"/>
</dbReference>
<feature type="transmembrane region" description="Helical" evidence="14">
    <location>
        <begin position="6"/>
        <end position="31"/>
    </location>
</feature>
<dbReference type="PANTHER" id="PTHR43272">
    <property type="entry name" value="LONG-CHAIN-FATTY-ACID--COA LIGASE"/>
    <property type="match status" value="1"/>
</dbReference>
<keyword evidence="3 13" id="KW-0547">Nucleotide-binding</keyword>
<comment type="function">
    <text evidence="13">Catalyzes the conversion of long-chain fatty acids to their active form acyl-CoAs for both synthesis of cellular lipids, and degradation via beta-oxidation.</text>
</comment>
<comment type="catalytic activity">
    <reaction evidence="9">
        <text>15-hydroxy-(5Z,8Z,11Z,13E)-eicosatetraenoate + ATP + CoA = 15-hydroxy-(5Z,8Z,11Z,13E)-eicosatetraenoyl-CoA + AMP + diphosphate</text>
        <dbReference type="Rhea" id="RHEA:52116"/>
        <dbReference type="ChEBI" id="CHEBI:30616"/>
        <dbReference type="ChEBI" id="CHEBI:33019"/>
        <dbReference type="ChEBI" id="CHEBI:57287"/>
        <dbReference type="ChEBI" id="CHEBI:78832"/>
        <dbReference type="ChEBI" id="CHEBI:136409"/>
        <dbReference type="ChEBI" id="CHEBI:456215"/>
    </reaction>
    <physiologicalReaction direction="left-to-right" evidence="9">
        <dbReference type="Rhea" id="RHEA:52117"/>
    </physiologicalReaction>
</comment>
<evidence type="ECO:0000313" key="17">
    <source>
        <dbReference type="Proteomes" id="UP001176961"/>
    </source>
</evidence>
<feature type="domain" description="AMP-dependent synthetase/ligase" evidence="15">
    <location>
        <begin position="118"/>
        <end position="517"/>
    </location>
</feature>
<reference evidence="16" key="1">
    <citation type="submission" date="2023-07" db="EMBL/GenBank/DDBJ databases">
        <authorList>
            <consortium name="CYATHOMIX"/>
        </authorList>
    </citation>
    <scope>NUCLEOTIDE SEQUENCE</scope>
    <source>
        <strain evidence="16">N/A</strain>
    </source>
</reference>
<evidence type="ECO:0000256" key="10">
    <source>
        <dbReference type="ARBA" id="ARBA00024548"/>
    </source>
</evidence>
<dbReference type="PANTHER" id="PTHR43272:SF43">
    <property type="entry name" value="LONG-CHAIN-FATTY-ACID--COA LIGASE"/>
    <property type="match status" value="1"/>
</dbReference>
<keyword evidence="13" id="KW-0443">Lipid metabolism</keyword>
<evidence type="ECO:0000259" key="15">
    <source>
        <dbReference type="Pfam" id="PF00501"/>
    </source>
</evidence>
<dbReference type="GO" id="GO:0005524">
    <property type="term" value="F:ATP binding"/>
    <property type="evidence" value="ECO:0007669"/>
    <property type="project" value="UniProtKB-KW"/>
</dbReference>
<dbReference type="GO" id="GO:0016020">
    <property type="term" value="C:membrane"/>
    <property type="evidence" value="ECO:0007669"/>
    <property type="project" value="TreeGrafter"/>
</dbReference>
<keyword evidence="14" id="KW-0472">Membrane</keyword>
<keyword evidence="2 13" id="KW-0436">Ligase</keyword>
<keyword evidence="4 13" id="KW-0276">Fatty acid metabolism</keyword>
<evidence type="ECO:0000256" key="6">
    <source>
        <dbReference type="ARBA" id="ARBA00024469"/>
    </source>
</evidence>
<evidence type="ECO:0000256" key="11">
    <source>
        <dbReference type="ARBA" id="ARBA00024565"/>
    </source>
</evidence>
<evidence type="ECO:0000256" key="7">
    <source>
        <dbReference type="ARBA" id="ARBA00024484"/>
    </source>
</evidence>
<comment type="catalytic activity">
    <reaction evidence="11">
        <text>(E)-hexadec-2-enoate + ATP + CoA = (2E)-hexadecenoyl-CoA + AMP + diphosphate</text>
        <dbReference type="Rhea" id="RHEA:36139"/>
        <dbReference type="ChEBI" id="CHEBI:30616"/>
        <dbReference type="ChEBI" id="CHEBI:33019"/>
        <dbReference type="ChEBI" id="CHEBI:57287"/>
        <dbReference type="ChEBI" id="CHEBI:61526"/>
        <dbReference type="ChEBI" id="CHEBI:72745"/>
        <dbReference type="ChEBI" id="CHEBI:456215"/>
    </reaction>
    <physiologicalReaction direction="left-to-right" evidence="11">
        <dbReference type="Rhea" id="RHEA:36140"/>
    </physiologicalReaction>
</comment>
<evidence type="ECO:0000313" key="16">
    <source>
        <dbReference type="EMBL" id="CAJ0599718.1"/>
    </source>
</evidence>
<keyword evidence="14" id="KW-1133">Transmembrane helix</keyword>
<dbReference type="EMBL" id="CATQJL010000223">
    <property type="protein sequence ID" value="CAJ0599718.1"/>
    <property type="molecule type" value="Genomic_DNA"/>
</dbReference>
<keyword evidence="17" id="KW-1185">Reference proteome</keyword>
<comment type="catalytic activity">
    <reaction evidence="10">
        <text>(5Z,8Z,11Z,14Z)-eicosatetraenoate + ATP + CoA = (5Z,8Z,11Z,14Z)-eicosatetraenoyl-CoA + AMP + diphosphate</text>
        <dbReference type="Rhea" id="RHEA:19713"/>
        <dbReference type="ChEBI" id="CHEBI:30616"/>
        <dbReference type="ChEBI" id="CHEBI:32395"/>
        <dbReference type="ChEBI" id="CHEBI:33019"/>
        <dbReference type="ChEBI" id="CHEBI:57287"/>
        <dbReference type="ChEBI" id="CHEBI:57368"/>
        <dbReference type="ChEBI" id="CHEBI:456215"/>
        <dbReference type="EC" id="6.2.1.15"/>
    </reaction>
    <physiologicalReaction direction="left-to-right" evidence="10">
        <dbReference type="Rhea" id="RHEA:19714"/>
    </physiologicalReaction>
</comment>
<dbReference type="Pfam" id="PF00501">
    <property type="entry name" value="AMP-binding"/>
    <property type="match status" value="1"/>
</dbReference>
<evidence type="ECO:0000256" key="12">
    <source>
        <dbReference type="ARBA" id="ARBA00049139"/>
    </source>
</evidence>
<sequence>MRFWNYAFIIAMWVFFPGAVALVGSIFFLFLRSRQKKAIAEAPPRPNVNWDKQSLPVKGEPGVYKSGLLTNDNENVIERIYPDVETLYDAFLHGLKKSHDGDCLGKRGPDGKYYFRKYSAILKDSEKLASALLGVLGLKPGDKIGIYSQNRPEWMITALGCIQQSVILVPLYDTLGADAASFIVSQTETSVILVDAVQKAKNLLSKKDSMPSLKIIIMADKKDFTYELTKETQVHGIRLMSFEEILYAGTEKPQLRHLPNKDNIYIICYTSGTTGRPKGVILTHKNVMANVSSFAYIATTMEPRLLDENNTALSYLPLSHMMEQVAHWVMLMYGCRIAYYSGSIPRLTEDIEACVPTALMAVPRILNRIYAAIQAKVQKNIFSRMIYSIAHSQKLGLLKQGITTKDTIWDRLVFRNVQKQLGGQVNFIMVGSAPLSEEVLQTCRIALGTRIAEAYGQTECTAIVTLGWLGDWTGGHCGGVSTCCNIKLIDVPELNYYAKDGRGEIMVRGPSVTQGYYKDPEKTKELFAEDGFIHSGDIGELQPNGTIKIIDRAKHIFKLAQGEYVAPEKIENIYIRSPVVQQVFVDGNSLEGYLIGVVVPQPEVMEEWNKENGVEGRTLKEIYEDKKAQDYVLSKLQQIGKENKLNSIEQVKRVYLEMDPFSVENDLLTPTLKARRPQLRQKYKEIMNKIYEDNRNS</sequence>
<protein>
    <recommendedName>
        <fullName evidence="13">Long-chain-fatty-acid--CoA ligase</fullName>
        <ecNumber evidence="13">6.2.1.3</ecNumber>
    </recommendedName>
</protein>
<keyword evidence="5 13" id="KW-0067">ATP-binding</keyword>
<comment type="catalytic activity">
    <reaction evidence="8">
        <text>12-hydroxy-(5Z,8Z,10E,14Z)-eicosatetraenoate + ATP + CoA = 12-hydroxy-(5Z,8Z,10E,14Z)-eicosatetraenoyl-CoA + AMP + diphosphate</text>
        <dbReference type="Rhea" id="RHEA:52112"/>
        <dbReference type="ChEBI" id="CHEBI:30616"/>
        <dbReference type="ChEBI" id="CHEBI:33019"/>
        <dbReference type="ChEBI" id="CHEBI:57287"/>
        <dbReference type="ChEBI" id="CHEBI:90718"/>
        <dbReference type="ChEBI" id="CHEBI:136408"/>
        <dbReference type="ChEBI" id="CHEBI:456215"/>
    </reaction>
    <physiologicalReaction direction="left-to-right" evidence="8">
        <dbReference type="Rhea" id="RHEA:52113"/>
    </physiologicalReaction>
</comment>
<dbReference type="GO" id="GO:0005783">
    <property type="term" value="C:endoplasmic reticulum"/>
    <property type="evidence" value="ECO:0007669"/>
    <property type="project" value="TreeGrafter"/>
</dbReference>
<dbReference type="GO" id="GO:0047676">
    <property type="term" value="F:arachidonate-CoA ligase activity"/>
    <property type="evidence" value="ECO:0007669"/>
    <property type="project" value="UniProtKB-EC"/>
</dbReference>
<dbReference type="InterPro" id="IPR020845">
    <property type="entry name" value="AMP-binding_CS"/>
</dbReference>
<dbReference type="InterPro" id="IPR042099">
    <property type="entry name" value="ANL_N_sf"/>
</dbReference>
<organism evidence="16 17">
    <name type="scientific">Cylicocyclus nassatus</name>
    <name type="common">Nematode worm</name>
    <dbReference type="NCBI Taxonomy" id="53992"/>
    <lineage>
        <taxon>Eukaryota</taxon>
        <taxon>Metazoa</taxon>
        <taxon>Ecdysozoa</taxon>
        <taxon>Nematoda</taxon>
        <taxon>Chromadorea</taxon>
        <taxon>Rhabditida</taxon>
        <taxon>Rhabditina</taxon>
        <taxon>Rhabditomorpha</taxon>
        <taxon>Strongyloidea</taxon>
        <taxon>Strongylidae</taxon>
        <taxon>Cylicocyclus</taxon>
    </lineage>
</organism>
<evidence type="ECO:0000256" key="1">
    <source>
        <dbReference type="ARBA" id="ARBA00006432"/>
    </source>
</evidence>
<evidence type="ECO:0000256" key="3">
    <source>
        <dbReference type="ARBA" id="ARBA00022741"/>
    </source>
</evidence>
<evidence type="ECO:0000256" key="13">
    <source>
        <dbReference type="RuleBase" id="RU369030"/>
    </source>
</evidence>
<dbReference type="Proteomes" id="UP001176961">
    <property type="component" value="Unassembled WGS sequence"/>
</dbReference>
<keyword evidence="14" id="KW-0812">Transmembrane</keyword>
<dbReference type="InterPro" id="IPR045311">
    <property type="entry name" value="LC-FACS_euk"/>
</dbReference>
<dbReference type="SUPFAM" id="SSF56801">
    <property type="entry name" value="Acetyl-CoA synthetase-like"/>
    <property type="match status" value="1"/>
</dbReference>
<dbReference type="Gene3D" id="3.40.50.12780">
    <property type="entry name" value="N-terminal domain of ligase-like"/>
    <property type="match status" value="1"/>
</dbReference>
<gene>
    <name evidence="16" type="ORF">CYNAS_LOCUS11701</name>
</gene>
<dbReference type="CDD" id="cd05927">
    <property type="entry name" value="LC-FACS_euk"/>
    <property type="match status" value="1"/>
</dbReference>
<dbReference type="EC" id="6.2.1.3" evidence="13"/>
<evidence type="ECO:0000256" key="14">
    <source>
        <dbReference type="SAM" id="Phobius"/>
    </source>
</evidence>
<accession>A0AA36M6F5</accession>
<evidence type="ECO:0000256" key="5">
    <source>
        <dbReference type="ARBA" id="ARBA00022840"/>
    </source>
</evidence>
<comment type="catalytic activity">
    <reaction evidence="7">
        <text>a long-chain fatty acid + ATP + CoA = a long-chain fatty acyl-CoA + AMP + diphosphate</text>
        <dbReference type="Rhea" id="RHEA:15421"/>
        <dbReference type="ChEBI" id="CHEBI:30616"/>
        <dbReference type="ChEBI" id="CHEBI:33019"/>
        <dbReference type="ChEBI" id="CHEBI:57287"/>
        <dbReference type="ChEBI" id="CHEBI:57560"/>
        <dbReference type="ChEBI" id="CHEBI:83139"/>
        <dbReference type="ChEBI" id="CHEBI:456215"/>
        <dbReference type="EC" id="6.2.1.3"/>
    </reaction>
    <physiologicalReaction direction="left-to-right" evidence="7">
        <dbReference type="Rhea" id="RHEA:15422"/>
    </physiologicalReaction>
</comment>
<dbReference type="InterPro" id="IPR000873">
    <property type="entry name" value="AMP-dep_synth/lig_dom"/>
</dbReference>
<evidence type="ECO:0000256" key="2">
    <source>
        <dbReference type="ARBA" id="ARBA00022598"/>
    </source>
</evidence>
<name>A0AA36M6F5_CYLNA</name>
<dbReference type="AlphaFoldDB" id="A0AA36M6F5"/>
<proteinExistence type="inferred from homology"/>
<comment type="caution">
    <text evidence="16">The sequence shown here is derived from an EMBL/GenBank/DDBJ whole genome shotgun (WGS) entry which is preliminary data.</text>
</comment>
<comment type="catalytic activity">
    <reaction evidence="12">
        <text>hexadecanoate + ATP + CoA = hexadecanoyl-CoA + AMP + diphosphate</text>
        <dbReference type="Rhea" id="RHEA:30751"/>
        <dbReference type="ChEBI" id="CHEBI:7896"/>
        <dbReference type="ChEBI" id="CHEBI:30616"/>
        <dbReference type="ChEBI" id="CHEBI:33019"/>
        <dbReference type="ChEBI" id="CHEBI:57287"/>
        <dbReference type="ChEBI" id="CHEBI:57379"/>
        <dbReference type="ChEBI" id="CHEBI:456215"/>
    </reaction>
    <physiologicalReaction direction="left-to-right" evidence="12">
        <dbReference type="Rhea" id="RHEA:30752"/>
    </physiologicalReaction>
</comment>
<evidence type="ECO:0000256" key="4">
    <source>
        <dbReference type="ARBA" id="ARBA00022832"/>
    </source>
</evidence>
<evidence type="ECO:0000256" key="8">
    <source>
        <dbReference type="ARBA" id="ARBA00024495"/>
    </source>
</evidence>